<organism evidence="11 12">
    <name type="scientific">Dinothrombium tinctorium</name>
    <dbReference type="NCBI Taxonomy" id="1965070"/>
    <lineage>
        <taxon>Eukaryota</taxon>
        <taxon>Metazoa</taxon>
        <taxon>Ecdysozoa</taxon>
        <taxon>Arthropoda</taxon>
        <taxon>Chelicerata</taxon>
        <taxon>Arachnida</taxon>
        <taxon>Acari</taxon>
        <taxon>Acariformes</taxon>
        <taxon>Trombidiformes</taxon>
        <taxon>Prostigmata</taxon>
        <taxon>Anystina</taxon>
        <taxon>Parasitengona</taxon>
        <taxon>Trombidioidea</taxon>
        <taxon>Trombidiidae</taxon>
        <taxon>Dinothrombium</taxon>
    </lineage>
</organism>
<evidence type="ECO:0000313" key="12">
    <source>
        <dbReference type="Proteomes" id="UP000285301"/>
    </source>
</evidence>
<dbReference type="GO" id="GO:0005634">
    <property type="term" value="C:nucleus"/>
    <property type="evidence" value="ECO:0007669"/>
    <property type="project" value="UniProtKB-SubCell"/>
</dbReference>
<dbReference type="Proteomes" id="UP000285301">
    <property type="component" value="Unassembled WGS sequence"/>
</dbReference>
<evidence type="ECO:0000256" key="10">
    <source>
        <dbReference type="SAM" id="MobiDB-lite"/>
    </source>
</evidence>
<comment type="caution">
    <text evidence="11">The sequence shown here is derived from an EMBL/GenBank/DDBJ whole genome shotgun (WGS) entry which is preliminary data.</text>
</comment>
<dbReference type="InterPro" id="IPR019312">
    <property type="entry name" value="CNOT11"/>
</dbReference>
<evidence type="ECO:0000256" key="4">
    <source>
        <dbReference type="ARBA" id="ARBA00014872"/>
    </source>
</evidence>
<dbReference type="GO" id="GO:0005737">
    <property type="term" value="C:cytoplasm"/>
    <property type="evidence" value="ECO:0007669"/>
    <property type="project" value="UniProtKB-SubCell"/>
</dbReference>
<evidence type="ECO:0000256" key="7">
    <source>
        <dbReference type="ARBA" id="ARBA00023158"/>
    </source>
</evidence>
<dbReference type="GO" id="GO:0030014">
    <property type="term" value="C:CCR4-NOT complex"/>
    <property type="evidence" value="ECO:0007669"/>
    <property type="project" value="InterPro"/>
</dbReference>
<keyword evidence="5" id="KW-0963">Cytoplasm</keyword>
<dbReference type="PANTHER" id="PTHR15975:SF0">
    <property type="entry name" value="CCR4-NOT TRANSCRIPTION COMPLEX SUBUNIT 11"/>
    <property type="match status" value="1"/>
</dbReference>
<evidence type="ECO:0000256" key="6">
    <source>
        <dbReference type="ARBA" id="ARBA00023015"/>
    </source>
</evidence>
<name>A0A3S3NUW8_9ACAR</name>
<evidence type="ECO:0000256" key="2">
    <source>
        <dbReference type="ARBA" id="ARBA00004496"/>
    </source>
</evidence>
<evidence type="ECO:0000256" key="9">
    <source>
        <dbReference type="ARBA" id="ARBA00023242"/>
    </source>
</evidence>
<dbReference type="AlphaFoldDB" id="A0A3S3NUW8"/>
<dbReference type="GO" id="GO:0031047">
    <property type="term" value="P:regulatory ncRNA-mediated gene silencing"/>
    <property type="evidence" value="ECO:0007669"/>
    <property type="project" value="UniProtKB-KW"/>
</dbReference>
<dbReference type="PANTHER" id="PTHR15975">
    <property type="entry name" value="CCR4-NOT TRANSCRIPTION COMPLEX SUBUNIT 11"/>
    <property type="match status" value="1"/>
</dbReference>
<dbReference type="Pfam" id="PF10155">
    <property type="entry name" value="CNOT11"/>
    <property type="match status" value="1"/>
</dbReference>
<reference evidence="11 12" key="1">
    <citation type="journal article" date="2018" name="Gigascience">
        <title>Genomes of trombidid mites reveal novel predicted allergens and laterally-transferred genes associated with secondary metabolism.</title>
        <authorList>
            <person name="Dong X."/>
            <person name="Chaisiri K."/>
            <person name="Xia D."/>
            <person name="Armstrong S.D."/>
            <person name="Fang Y."/>
            <person name="Donnelly M.J."/>
            <person name="Kadowaki T."/>
            <person name="McGarry J.W."/>
            <person name="Darby A.C."/>
            <person name="Makepeace B.L."/>
        </authorList>
    </citation>
    <scope>NUCLEOTIDE SEQUENCE [LARGE SCALE GENOMIC DNA]</scope>
    <source>
        <strain evidence="11">UoL-WK</strain>
    </source>
</reference>
<gene>
    <name evidence="11" type="ORF">B4U79_03753</name>
</gene>
<evidence type="ECO:0000256" key="3">
    <source>
        <dbReference type="ARBA" id="ARBA00008030"/>
    </source>
</evidence>
<keyword evidence="8" id="KW-0804">Transcription</keyword>
<protein>
    <recommendedName>
        <fullName evidence="4">CCR4-NOT transcription complex subunit 11</fullName>
    </recommendedName>
</protein>
<evidence type="ECO:0000256" key="8">
    <source>
        <dbReference type="ARBA" id="ARBA00023163"/>
    </source>
</evidence>
<keyword evidence="6" id="KW-0805">Transcription regulation</keyword>
<sequence length="470" mass="53042">MLTVKELDSLLTVLNCDLTEHQTFETIANTFHSLLPKADSFKICSTLVLLLQHSSDFVPNITQRLAAVFLLYECYKNDQFINNPFAPIFMHLLNQDEDLFAVSANKDKKDSQDSSASSVKKKRSLETIGSLPKLTHREKFTPKQVLNTDAKDTSFDIGGLLVCLAERQSEMPFTSKAGIPVFISDPDMRSLPVKVEKEPNTAKRKTLEELVVGENPPIEKFWRPEIVRLAPPLHASEDELVWLFPSELEELRLAWDSTLSLDSSVGAEAKRLMNKAFKGSLSIQQQGQLLAEIEKDPKLVFHLGLTPAKLPDLVENNPIVAIEMLLTLIQSNQFSEYLSVLVNMEMSVHSMEVVNRLTTTVDLPSEFVHLYISNCIQTCEQIKDKYMQNRLVRLVCVFLQSLIRNKIINVQDIFIEVQAFCIEFSRIREAAALFRLLKQLDNNEQETVPGGSSSTRSVSPSTSPSEMPKE</sequence>
<keyword evidence="12" id="KW-1185">Reference proteome</keyword>
<dbReference type="EMBL" id="NCKU01004074">
    <property type="protein sequence ID" value="RWS06485.1"/>
    <property type="molecule type" value="Genomic_DNA"/>
</dbReference>
<keyword evidence="7" id="KW-0943">RNA-mediated gene silencing</keyword>
<evidence type="ECO:0000256" key="1">
    <source>
        <dbReference type="ARBA" id="ARBA00004123"/>
    </source>
</evidence>
<keyword evidence="9" id="KW-0539">Nucleus</keyword>
<evidence type="ECO:0000313" key="11">
    <source>
        <dbReference type="EMBL" id="RWS06485.1"/>
    </source>
</evidence>
<feature type="region of interest" description="Disordered" evidence="10">
    <location>
        <begin position="444"/>
        <end position="470"/>
    </location>
</feature>
<dbReference type="OrthoDB" id="10265389at2759"/>
<proteinExistence type="inferred from homology"/>
<feature type="compositionally biased region" description="Low complexity" evidence="10">
    <location>
        <begin position="447"/>
        <end position="470"/>
    </location>
</feature>
<accession>A0A3S3NUW8</accession>
<evidence type="ECO:0000256" key="5">
    <source>
        <dbReference type="ARBA" id="ARBA00022490"/>
    </source>
</evidence>
<dbReference type="STRING" id="1965070.A0A3S3NUW8"/>
<comment type="similarity">
    <text evidence="3">Belongs to the CNOT11 family.</text>
</comment>
<comment type="subcellular location">
    <subcellularLocation>
        <location evidence="2">Cytoplasm</location>
    </subcellularLocation>
    <subcellularLocation>
        <location evidence="1">Nucleus</location>
    </subcellularLocation>
</comment>